<name>A0ABQ2GA92_9ACTN</name>
<dbReference type="PRINTS" id="PR00954">
    <property type="entry name" value="FLGMOTORFLIG"/>
</dbReference>
<evidence type="ECO:0000256" key="5">
    <source>
        <dbReference type="ARBA" id="ARBA00022475"/>
    </source>
</evidence>
<keyword evidence="7" id="KW-0283">Flagellar rotation</keyword>
<feature type="compositionally biased region" description="Low complexity" evidence="10">
    <location>
        <begin position="122"/>
        <end position="144"/>
    </location>
</feature>
<keyword evidence="6" id="KW-0145">Chemotaxis</keyword>
<evidence type="ECO:0000256" key="10">
    <source>
        <dbReference type="SAM" id="MobiDB-lite"/>
    </source>
</evidence>
<dbReference type="Pfam" id="PF14842">
    <property type="entry name" value="FliG_N"/>
    <property type="match status" value="1"/>
</dbReference>
<comment type="caution">
    <text evidence="12">The sequence shown here is derived from an EMBL/GenBank/DDBJ whole genome shotgun (WGS) entry which is preliminary data.</text>
</comment>
<dbReference type="InterPro" id="IPR000090">
    <property type="entry name" value="Flg_Motor_Flig"/>
</dbReference>
<dbReference type="Gene3D" id="1.10.220.30">
    <property type="match status" value="1"/>
</dbReference>
<comment type="subcellular location">
    <subcellularLocation>
        <location evidence="1">Bacterial flagellum basal body</location>
    </subcellularLocation>
    <subcellularLocation>
        <location evidence="2">Cell membrane</location>
        <topology evidence="2">Peripheral membrane protein</topology>
        <orientation evidence="2">Cytoplasmic side</orientation>
    </subcellularLocation>
</comment>
<dbReference type="Proteomes" id="UP000648663">
    <property type="component" value="Unassembled WGS sequence"/>
</dbReference>
<dbReference type="PANTHER" id="PTHR30534:SF0">
    <property type="entry name" value="FLAGELLAR MOTOR SWITCH PROTEIN FLIG"/>
    <property type="match status" value="1"/>
</dbReference>
<evidence type="ECO:0000256" key="8">
    <source>
        <dbReference type="ARBA" id="ARBA00023136"/>
    </source>
</evidence>
<evidence type="ECO:0000256" key="4">
    <source>
        <dbReference type="ARBA" id="ARBA00021870"/>
    </source>
</evidence>
<feature type="compositionally biased region" description="Basic residues" evidence="10">
    <location>
        <begin position="145"/>
        <end position="161"/>
    </location>
</feature>
<feature type="domain" description="Flagellar motor switch protein FliG N-terminal" evidence="11">
    <location>
        <begin position="13"/>
        <end position="107"/>
    </location>
</feature>
<reference evidence="13" key="1">
    <citation type="journal article" date="2019" name="Int. J. Syst. Evol. Microbiol.">
        <title>The Global Catalogue of Microorganisms (GCM) 10K type strain sequencing project: providing services to taxonomists for standard genome sequencing and annotation.</title>
        <authorList>
            <consortium name="The Broad Institute Genomics Platform"/>
            <consortium name="The Broad Institute Genome Sequencing Center for Infectious Disease"/>
            <person name="Wu L."/>
            <person name="Ma J."/>
        </authorList>
    </citation>
    <scope>NUCLEOTIDE SEQUENCE [LARGE SCALE GENOMIC DNA]</scope>
    <source>
        <strain evidence="13">CGMCC 4.5581</strain>
    </source>
</reference>
<evidence type="ECO:0000256" key="3">
    <source>
        <dbReference type="ARBA" id="ARBA00010299"/>
    </source>
</evidence>
<organism evidence="12 13">
    <name type="scientific">Modestobacter marinus</name>
    <dbReference type="NCBI Taxonomy" id="477641"/>
    <lineage>
        <taxon>Bacteria</taxon>
        <taxon>Bacillati</taxon>
        <taxon>Actinomycetota</taxon>
        <taxon>Actinomycetes</taxon>
        <taxon>Geodermatophilales</taxon>
        <taxon>Geodermatophilaceae</taxon>
        <taxon>Modestobacter</taxon>
    </lineage>
</organism>
<evidence type="ECO:0000313" key="12">
    <source>
        <dbReference type="EMBL" id="GGL83390.1"/>
    </source>
</evidence>
<feature type="region of interest" description="Disordered" evidence="10">
    <location>
        <begin position="118"/>
        <end position="170"/>
    </location>
</feature>
<evidence type="ECO:0000256" key="7">
    <source>
        <dbReference type="ARBA" id="ARBA00022779"/>
    </source>
</evidence>
<dbReference type="InterPro" id="IPR028263">
    <property type="entry name" value="FliG_N"/>
</dbReference>
<protein>
    <recommendedName>
        <fullName evidence="4">Flagellar motor switch protein FliG</fullName>
    </recommendedName>
</protein>
<keyword evidence="9" id="KW-0975">Bacterial flagellum</keyword>
<keyword evidence="8" id="KW-0472">Membrane</keyword>
<evidence type="ECO:0000259" key="11">
    <source>
        <dbReference type="Pfam" id="PF14842"/>
    </source>
</evidence>
<evidence type="ECO:0000313" key="13">
    <source>
        <dbReference type="Proteomes" id="UP000648663"/>
    </source>
</evidence>
<keyword evidence="13" id="KW-1185">Reference proteome</keyword>
<evidence type="ECO:0000256" key="1">
    <source>
        <dbReference type="ARBA" id="ARBA00004117"/>
    </source>
</evidence>
<dbReference type="EMBL" id="BMMI01000012">
    <property type="protein sequence ID" value="GGL83390.1"/>
    <property type="molecule type" value="Genomic_DNA"/>
</dbReference>
<keyword evidence="5" id="KW-1003">Cell membrane</keyword>
<accession>A0ABQ2GA92</accession>
<dbReference type="PANTHER" id="PTHR30534">
    <property type="entry name" value="FLAGELLAR MOTOR SWITCH PROTEIN FLIG"/>
    <property type="match status" value="1"/>
</dbReference>
<proteinExistence type="inferred from homology"/>
<evidence type="ECO:0000256" key="2">
    <source>
        <dbReference type="ARBA" id="ARBA00004413"/>
    </source>
</evidence>
<dbReference type="SUPFAM" id="SSF48029">
    <property type="entry name" value="FliG"/>
    <property type="match status" value="1"/>
</dbReference>
<evidence type="ECO:0000256" key="9">
    <source>
        <dbReference type="ARBA" id="ARBA00023143"/>
    </source>
</evidence>
<evidence type="ECO:0000256" key="6">
    <source>
        <dbReference type="ARBA" id="ARBA00022500"/>
    </source>
</evidence>
<dbReference type="InterPro" id="IPR011002">
    <property type="entry name" value="FliG_a-hlx"/>
</dbReference>
<sequence>MPLSPRSSIRPVLSGLRKAAIFLAQLTSAEAATLMSKLQPTEVDALTAELMRLEIVEPADAAAVLAEFHTTMSAYGAFGAGGAEFAREVLVAGLGEEKADGILSRLNVVYTELPSPRCATATSGSWSPSSRTSTRRSSPWCWRTCPRRSRPRCSRASRRTSRPTSPTGSR</sequence>
<comment type="similarity">
    <text evidence="3">Belongs to the FliG family.</text>
</comment>
<gene>
    <name evidence="12" type="ORF">GCM10011589_44830</name>
</gene>